<proteinExistence type="predicted"/>
<name>A0A7S8IEL8_9CHLR</name>
<dbReference type="AlphaFoldDB" id="A0A7S8IEL8"/>
<dbReference type="InterPro" id="IPR034660">
    <property type="entry name" value="DinB/YfiT-like"/>
</dbReference>
<accession>A0A7S8IEL8</accession>
<dbReference type="InterPro" id="IPR024775">
    <property type="entry name" value="DinB-like"/>
</dbReference>
<dbReference type="EMBL" id="CP062983">
    <property type="protein sequence ID" value="QPC83820.1"/>
    <property type="molecule type" value="Genomic_DNA"/>
</dbReference>
<evidence type="ECO:0000259" key="1">
    <source>
        <dbReference type="Pfam" id="PF12867"/>
    </source>
</evidence>
<keyword evidence="3" id="KW-1185">Reference proteome</keyword>
<dbReference type="Pfam" id="PF12867">
    <property type="entry name" value="DinB_2"/>
    <property type="match status" value="1"/>
</dbReference>
<dbReference type="RefSeq" id="WP_195171884.1">
    <property type="nucleotide sequence ID" value="NZ_CP062983.1"/>
</dbReference>
<dbReference type="KEGG" id="pmet:G4Y79_05420"/>
<feature type="domain" description="DinB-like" evidence="1">
    <location>
        <begin position="18"/>
        <end position="154"/>
    </location>
</feature>
<gene>
    <name evidence="2" type="ORF">G4Y79_05420</name>
</gene>
<dbReference type="Gene3D" id="1.20.120.450">
    <property type="entry name" value="dinb family like domain"/>
    <property type="match status" value="1"/>
</dbReference>
<organism evidence="2 3">
    <name type="scientific">Phototrophicus methaneseepsis</name>
    <dbReference type="NCBI Taxonomy" id="2710758"/>
    <lineage>
        <taxon>Bacteria</taxon>
        <taxon>Bacillati</taxon>
        <taxon>Chloroflexota</taxon>
        <taxon>Candidatus Thermofontia</taxon>
        <taxon>Phototrophicales</taxon>
        <taxon>Phototrophicaceae</taxon>
        <taxon>Phototrophicus</taxon>
    </lineage>
</organism>
<dbReference type="SUPFAM" id="SSF109854">
    <property type="entry name" value="DinB/YfiT-like putative metalloenzymes"/>
    <property type="match status" value="1"/>
</dbReference>
<protein>
    <submittedName>
        <fullName evidence="2">DinB family protein</fullName>
    </submittedName>
</protein>
<reference evidence="2 3" key="1">
    <citation type="submission" date="2020-02" db="EMBL/GenBank/DDBJ databases">
        <authorList>
            <person name="Zheng R.K."/>
            <person name="Sun C.M."/>
        </authorList>
    </citation>
    <scope>NUCLEOTIDE SEQUENCE [LARGE SCALE GENOMIC DNA]</scope>
    <source>
        <strain evidence="3">rifampicinis</strain>
    </source>
</reference>
<dbReference type="Proteomes" id="UP000594468">
    <property type="component" value="Chromosome"/>
</dbReference>
<evidence type="ECO:0000313" key="3">
    <source>
        <dbReference type="Proteomes" id="UP000594468"/>
    </source>
</evidence>
<evidence type="ECO:0000313" key="2">
    <source>
        <dbReference type="EMBL" id="QPC83820.1"/>
    </source>
</evidence>
<sequence>MAEIQFTSEEREAYIDRIRRLPAHLEGLVAGLTDEQLHTPFLAGEWTVAQNVHHVYDSHVMSYMRLKRILTEDNPTLHPYDQDAFATLADYSLPISNALNLLYQHHARWVRIFESLDEPQWVRVGTLAASGRQITPEDLVKLYAEHGEAHLDQIRRTLAAGEGA</sequence>